<dbReference type="EMBL" id="CAUYUE010000010">
    <property type="protein sequence ID" value="CAK0784121.1"/>
    <property type="molecule type" value="Genomic_DNA"/>
</dbReference>
<gene>
    <name evidence="6" type="ORF">CVIRNUC_007324</name>
</gene>
<protein>
    <recommendedName>
        <fullName evidence="5">PDZ domain-containing protein</fullName>
    </recommendedName>
</protein>
<dbReference type="InterPro" id="IPR001940">
    <property type="entry name" value="Peptidase_S1C"/>
</dbReference>
<dbReference type="Gene3D" id="2.40.10.10">
    <property type="entry name" value="Trypsin-like serine proteases"/>
    <property type="match status" value="2"/>
</dbReference>
<dbReference type="PROSITE" id="PS50106">
    <property type="entry name" value="PDZ"/>
    <property type="match status" value="1"/>
</dbReference>
<dbReference type="PANTHER" id="PTHR43343:SF3">
    <property type="entry name" value="PROTEASE DO-LIKE 8, CHLOROPLASTIC"/>
    <property type="match status" value="1"/>
</dbReference>
<dbReference type="PANTHER" id="PTHR43343">
    <property type="entry name" value="PEPTIDASE S12"/>
    <property type="match status" value="1"/>
</dbReference>
<keyword evidence="7" id="KW-1185">Reference proteome</keyword>
<name>A0AAV1IB78_9CHLO</name>
<dbReference type="InterPro" id="IPR009003">
    <property type="entry name" value="Peptidase_S1_PA"/>
</dbReference>
<proteinExistence type="inferred from homology"/>
<keyword evidence="4" id="KW-0720">Serine protease</keyword>
<comment type="similarity">
    <text evidence="1">Belongs to the peptidase S1C family.</text>
</comment>
<keyword evidence="3" id="KW-0378">Hydrolase</keyword>
<dbReference type="Pfam" id="PF13365">
    <property type="entry name" value="Trypsin_2"/>
    <property type="match status" value="1"/>
</dbReference>
<evidence type="ECO:0000256" key="3">
    <source>
        <dbReference type="ARBA" id="ARBA00022801"/>
    </source>
</evidence>
<dbReference type="Proteomes" id="UP001314263">
    <property type="component" value="Unassembled WGS sequence"/>
</dbReference>
<dbReference type="Pfam" id="PF13180">
    <property type="entry name" value="PDZ_2"/>
    <property type="match status" value="1"/>
</dbReference>
<evidence type="ECO:0000259" key="5">
    <source>
        <dbReference type="PROSITE" id="PS50106"/>
    </source>
</evidence>
<sequence length="389" mass="40127">MHALLAASAALASVQQQPACQALTLADVTPEIAPPVPLSAREEAIISVFENNTNAVVNVFDVTLQGTARPPGQDELQPEGNGTGFLWDDAGNVVTNYHVLQSALAAMGRRPGAQRAGQGGQVVAKITLLGMDGFNQTFDGTLVGADRNKDICVLHINAPKSLLRSVKLGESRALRVGQQVLAIGNPFGFDHTLTTGVISGLGREIQSQLGGSIGGAIQTDAAINPGNSGGPLLDSAGRVVGVNTAIFTASGLSAGVGFAIGIDTVRRVVPQLIATGKVVRPALNIQISSEAVARQLRVNRGAVVQAVAPNSAAAKAGLLPTRRALSGIVAGDTIVRIDSKPVAKPGDLALALDDYKVGDMVRLKVQRGAGDPQGPQELDINLRLEEETV</sequence>
<evidence type="ECO:0000313" key="6">
    <source>
        <dbReference type="EMBL" id="CAK0784121.1"/>
    </source>
</evidence>
<dbReference type="SUPFAM" id="SSF50156">
    <property type="entry name" value="PDZ domain-like"/>
    <property type="match status" value="1"/>
</dbReference>
<evidence type="ECO:0000256" key="2">
    <source>
        <dbReference type="ARBA" id="ARBA00022670"/>
    </source>
</evidence>
<dbReference type="GO" id="GO:0004252">
    <property type="term" value="F:serine-type endopeptidase activity"/>
    <property type="evidence" value="ECO:0007669"/>
    <property type="project" value="InterPro"/>
</dbReference>
<accession>A0AAV1IB78</accession>
<dbReference type="FunFam" id="2.40.10.10:FF:000001">
    <property type="entry name" value="Periplasmic serine protease DegS"/>
    <property type="match status" value="1"/>
</dbReference>
<dbReference type="Gene3D" id="2.30.42.10">
    <property type="match status" value="1"/>
</dbReference>
<reference evidence="6 7" key="1">
    <citation type="submission" date="2023-10" db="EMBL/GenBank/DDBJ databases">
        <authorList>
            <person name="Maclean D."/>
            <person name="Macfadyen A."/>
        </authorList>
    </citation>
    <scope>NUCLEOTIDE SEQUENCE [LARGE SCALE GENOMIC DNA]</scope>
</reference>
<feature type="domain" description="PDZ" evidence="5">
    <location>
        <begin position="272"/>
        <end position="342"/>
    </location>
</feature>
<evidence type="ECO:0000256" key="4">
    <source>
        <dbReference type="ARBA" id="ARBA00022825"/>
    </source>
</evidence>
<evidence type="ECO:0000313" key="7">
    <source>
        <dbReference type="Proteomes" id="UP001314263"/>
    </source>
</evidence>
<organism evidence="6 7">
    <name type="scientific">Coccomyxa viridis</name>
    <dbReference type="NCBI Taxonomy" id="1274662"/>
    <lineage>
        <taxon>Eukaryota</taxon>
        <taxon>Viridiplantae</taxon>
        <taxon>Chlorophyta</taxon>
        <taxon>core chlorophytes</taxon>
        <taxon>Trebouxiophyceae</taxon>
        <taxon>Trebouxiophyceae incertae sedis</taxon>
        <taxon>Coccomyxaceae</taxon>
        <taxon>Coccomyxa</taxon>
    </lineage>
</organism>
<dbReference type="InterPro" id="IPR051201">
    <property type="entry name" value="Chloro_Bact_Ser_Proteases"/>
</dbReference>
<dbReference type="GO" id="GO:0006508">
    <property type="term" value="P:proteolysis"/>
    <property type="evidence" value="ECO:0007669"/>
    <property type="project" value="UniProtKB-KW"/>
</dbReference>
<keyword evidence="2" id="KW-0645">Protease</keyword>
<comment type="caution">
    <text evidence="6">The sequence shown here is derived from an EMBL/GenBank/DDBJ whole genome shotgun (WGS) entry which is preliminary data.</text>
</comment>
<dbReference type="InterPro" id="IPR001478">
    <property type="entry name" value="PDZ"/>
</dbReference>
<dbReference type="AlphaFoldDB" id="A0AAV1IB78"/>
<dbReference type="InterPro" id="IPR043504">
    <property type="entry name" value="Peptidase_S1_PA_chymotrypsin"/>
</dbReference>
<evidence type="ECO:0000256" key="1">
    <source>
        <dbReference type="ARBA" id="ARBA00010541"/>
    </source>
</evidence>
<dbReference type="SUPFAM" id="SSF50494">
    <property type="entry name" value="Trypsin-like serine proteases"/>
    <property type="match status" value="1"/>
</dbReference>
<dbReference type="PRINTS" id="PR00834">
    <property type="entry name" value="PROTEASES2C"/>
</dbReference>
<dbReference type="InterPro" id="IPR036034">
    <property type="entry name" value="PDZ_sf"/>
</dbReference>